<sequence>MHTYPSYVAPSGEAIVEFVRANPFAVVATSTAGAPVATHVPVVLPPTLSPAGTFVGETLWGHMGRANPHWELFAQQPEILLAFGTSHAYVSPGAYGYSPAVPTLDYATVHLTGRVRVIEDPAMSLDVVKQTVTQFESMRAEPWEQESSFDVYERILDGIVAFTIEVSAENAMFKLSQDMPADVHARVMNDLTHGDREHPDVVSLMHCVGTASGSATAEPDA</sequence>
<dbReference type="InterPro" id="IPR007396">
    <property type="entry name" value="TR_PAI2-type"/>
</dbReference>
<keyword evidence="2" id="KW-1185">Reference proteome</keyword>
<comment type="caution">
    <text evidence="1">The sequence shown here is derived from an EMBL/GenBank/DDBJ whole genome shotgun (WGS) entry which is preliminary data.</text>
</comment>
<gene>
    <name evidence="1" type="ORF">SD72_11240</name>
</gene>
<evidence type="ECO:0000313" key="2">
    <source>
        <dbReference type="Proteomes" id="UP000032120"/>
    </source>
</evidence>
<dbReference type="SUPFAM" id="SSF50475">
    <property type="entry name" value="FMN-binding split barrel"/>
    <property type="match status" value="1"/>
</dbReference>
<dbReference type="InterPro" id="IPR012349">
    <property type="entry name" value="Split_barrel_FMN-bd"/>
</dbReference>
<accession>A0A0D0ILR8</accession>
<dbReference type="EMBL" id="JXSQ01000015">
    <property type="protein sequence ID" value="KIP52112.1"/>
    <property type="molecule type" value="Genomic_DNA"/>
</dbReference>
<dbReference type="OrthoDB" id="9794948at2"/>
<name>A0A0D0ILR8_9MICO</name>
<dbReference type="Gene3D" id="2.30.110.10">
    <property type="entry name" value="Electron Transport, Fmn-binding Protein, Chain A"/>
    <property type="match status" value="1"/>
</dbReference>
<dbReference type="Pfam" id="PF04299">
    <property type="entry name" value="FMN_bind_2"/>
    <property type="match status" value="1"/>
</dbReference>
<protein>
    <submittedName>
        <fullName evidence="1">FMN-binding negative transcriptional regulator</fullName>
    </submittedName>
</protein>
<dbReference type="AlphaFoldDB" id="A0A0D0ILR8"/>
<dbReference type="PIRSF" id="PIRSF010372">
    <property type="entry name" value="PaiB"/>
    <property type="match status" value="1"/>
</dbReference>
<proteinExistence type="predicted"/>
<dbReference type="PANTHER" id="PTHR35802">
    <property type="entry name" value="PROTEASE SYNTHASE AND SPORULATION PROTEIN PAI 2"/>
    <property type="match status" value="1"/>
</dbReference>
<organism evidence="1 2">
    <name type="scientific">Leucobacter komagatae</name>
    <dbReference type="NCBI Taxonomy" id="55969"/>
    <lineage>
        <taxon>Bacteria</taxon>
        <taxon>Bacillati</taxon>
        <taxon>Actinomycetota</taxon>
        <taxon>Actinomycetes</taxon>
        <taxon>Micrococcales</taxon>
        <taxon>Microbacteriaceae</taxon>
        <taxon>Leucobacter</taxon>
    </lineage>
</organism>
<reference evidence="1 2" key="1">
    <citation type="submission" date="2015-01" db="EMBL/GenBank/DDBJ databases">
        <title>Draft genome sequence of Leucobacter komagatae strain VKM ST2845.</title>
        <authorList>
            <person name="Karlyshev A.V."/>
            <person name="Kudryashova E.B."/>
        </authorList>
    </citation>
    <scope>NUCLEOTIDE SEQUENCE [LARGE SCALE GENOMIC DNA]</scope>
    <source>
        <strain evidence="1 2">VKM ST2845</strain>
    </source>
</reference>
<dbReference type="PANTHER" id="PTHR35802:SF1">
    <property type="entry name" value="PROTEASE SYNTHASE AND SPORULATION PROTEIN PAI 2"/>
    <property type="match status" value="1"/>
</dbReference>
<dbReference type="Proteomes" id="UP000032120">
    <property type="component" value="Unassembled WGS sequence"/>
</dbReference>
<dbReference type="RefSeq" id="WP_042544555.1">
    <property type="nucleotide sequence ID" value="NZ_JXSQ01000015.1"/>
</dbReference>
<evidence type="ECO:0000313" key="1">
    <source>
        <dbReference type="EMBL" id="KIP52112.1"/>
    </source>
</evidence>